<protein>
    <submittedName>
        <fullName evidence="2">Uncharacterized protein</fullName>
    </submittedName>
</protein>
<sequence length="339" mass="35739">MISAQLAVAFLRDCDLPSLGDDGALARHHQRPISYLLLLPDPAHFLLSSSNNNTAIPQPNTTNTSTTSSSSKPWKSSKSSNKNSSKLNENAARTCDAAPKAAPQKSMLEKLKLFNSKSASKSTQESSAVVKSPENSPDLLEVDNGNVRPATNGANPATASSPKIALRGIAQRTFSRALTAKKSSVKAPEKEKSKVKDCAKERPRLSFIPKTSGKVAKKDAQSGIPKPGGKSGKASGENRPKSGRLGLTEAQRAGGGSSGTSCVVAAGTTQSTASNTVSVQLPLNQQLHSHPNMATVAPFMYRSQETEVSSDGQNSKNNQTSIEDLSGLFCFCCKITELN</sequence>
<feature type="compositionally biased region" description="Basic and acidic residues" evidence="1">
    <location>
        <begin position="187"/>
        <end position="204"/>
    </location>
</feature>
<feature type="compositionally biased region" description="Low complexity" evidence="1">
    <location>
        <begin position="60"/>
        <end position="88"/>
    </location>
</feature>
<keyword evidence="3" id="KW-1185">Reference proteome</keyword>
<name>A0AAW0MSG5_9GOBI</name>
<feature type="compositionally biased region" description="Polar residues" evidence="1">
    <location>
        <begin position="50"/>
        <end position="59"/>
    </location>
</feature>
<proteinExistence type="predicted"/>
<evidence type="ECO:0000256" key="1">
    <source>
        <dbReference type="SAM" id="MobiDB-lite"/>
    </source>
</evidence>
<evidence type="ECO:0000313" key="2">
    <source>
        <dbReference type="EMBL" id="KAK7882284.1"/>
    </source>
</evidence>
<dbReference type="AlphaFoldDB" id="A0AAW0MSG5"/>
<gene>
    <name evidence="2" type="ORF">WMY93_028458</name>
</gene>
<accession>A0AAW0MSG5</accession>
<reference evidence="3" key="1">
    <citation type="submission" date="2024-04" db="EMBL/GenBank/DDBJ databases">
        <title>Salinicola lusitanus LLJ914,a marine bacterium isolated from the Okinawa Trough.</title>
        <authorList>
            <person name="Li J."/>
        </authorList>
    </citation>
    <scope>NUCLEOTIDE SEQUENCE [LARGE SCALE GENOMIC DNA]</scope>
</reference>
<organism evidence="2 3">
    <name type="scientific">Mugilogobius chulae</name>
    <name type="common">yellowstripe goby</name>
    <dbReference type="NCBI Taxonomy" id="88201"/>
    <lineage>
        <taxon>Eukaryota</taxon>
        <taxon>Metazoa</taxon>
        <taxon>Chordata</taxon>
        <taxon>Craniata</taxon>
        <taxon>Vertebrata</taxon>
        <taxon>Euteleostomi</taxon>
        <taxon>Actinopterygii</taxon>
        <taxon>Neopterygii</taxon>
        <taxon>Teleostei</taxon>
        <taxon>Neoteleostei</taxon>
        <taxon>Acanthomorphata</taxon>
        <taxon>Gobiaria</taxon>
        <taxon>Gobiiformes</taxon>
        <taxon>Gobioidei</taxon>
        <taxon>Gobiidae</taxon>
        <taxon>Gobionellinae</taxon>
        <taxon>Mugilogobius</taxon>
    </lineage>
</organism>
<feature type="region of interest" description="Disordered" evidence="1">
    <location>
        <begin position="50"/>
        <end position="160"/>
    </location>
</feature>
<feature type="compositionally biased region" description="Low complexity" evidence="1">
    <location>
        <begin position="222"/>
        <end position="235"/>
    </location>
</feature>
<comment type="caution">
    <text evidence="2">The sequence shown here is derived from an EMBL/GenBank/DDBJ whole genome shotgun (WGS) entry which is preliminary data.</text>
</comment>
<feature type="compositionally biased region" description="Low complexity" evidence="1">
    <location>
        <begin position="116"/>
        <end position="128"/>
    </location>
</feature>
<dbReference type="Proteomes" id="UP001460270">
    <property type="component" value="Unassembled WGS sequence"/>
</dbReference>
<dbReference type="EMBL" id="JBBPFD010000021">
    <property type="protein sequence ID" value="KAK7882284.1"/>
    <property type="molecule type" value="Genomic_DNA"/>
</dbReference>
<evidence type="ECO:0000313" key="3">
    <source>
        <dbReference type="Proteomes" id="UP001460270"/>
    </source>
</evidence>
<feature type="region of interest" description="Disordered" evidence="1">
    <location>
        <begin position="178"/>
        <end position="261"/>
    </location>
</feature>